<feature type="compositionally biased region" description="Low complexity" evidence="1">
    <location>
        <begin position="118"/>
        <end position="147"/>
    </location>
</feature>
<keyword evidence="2" id="KW-0812">Transmembrane</keyword>
<dbReference type="EMBL" id="CP031311">
    <property type="protein sequence ID" value="QCC48752.1"/>
    <property type="molecule type" value="Genomic_DNA"/>
</dbReference>
<dbReference type="Proteomes" id="UP000296733">
    <property type="component" value="Chromosome"/>
</dbReference>
<keyword evidence="2" id="KW-0472">Membrane</keyword>
<name>A0A1H6CMW5_9EURY</name>
<feature type="transmembrane region" description="Helical" evidence="2">
    <location>
        <begin position="354"/>
        <end position="375"/>
    </location>
</feature>
<evidence type="ECO:0000313" key="4">
    <source>
        <dbReference type="EMBL" id="SEG73826.1"/>
    </source>
</evidence>
<keyword evidence="2" id="KW-1133">Transmembrane helix</keyword>
<proteinExistence type="predicted"/>
<accession>A0A1H6CMW5</accession>
<dbReference type="RefSeq" id="WP_103993076.1">
    <property type="nucleotide sequence ID" value="NZ_CP031311.1"/>
</dbReference>
<evidence type="ECO:0000313" key="6">
    <source>
        <dbReference type="Proteomes" id="UP000296733"/>
    </source>
</evidence>
<evidence type="ECO:0000313" key="3">
    <source>
        <dbReference type="EMBL" id="QCC48752.1"/>
    </source>
</evidence>
<dbReference type="EMBL" id="FNVN01000008">
    <property type="protein sequence ID" value="SEG73826.1"/>
    <property type="molecule type" value="Genomic_DNA"/>
</dbReference>
<dbReference type="Proteomes" id="UP000236740">
    <property type="component" value="Unassembled WGS sequence"/>
</dbReference>
<feature type="transmembrane region" description="Helical" evidence="2">
    <location>
        <begin position="436"/>
        <end position="455"/>
    </location>
</feature>
<sequence length="456" mass="48441">MRYRWALALVVLVVAGALGSAFVDPGGGADGEAPPAEQLLRPSEAESYVWPYTSRSRSVEGRTLALNVVIIGTPEDVRTILTDRSELEWTEADEDHEANGSVAIEALNQSASLGGSNEPETTGPDTADPTTEPDTPDPTTEPVTESDSLARLNESIDLSPWRSARGSSRYTYVAENLSSGRWVESEYQLATGTYLGSRTHIRAYPGPSDDWTALQAHTEYWDWFRLRHTVTGIKRGGRTVERDLRDEPFVTDVNRVYHGHSGGGSDGWMSVIRITSANWTLVPSSTTDASARATALGAVGLLPTAAAFAVAAAPLRRRDLRDLALPIAVVGLVLGVRSVGIAAEGLFPATNPKVFAAVLYPTLIAGPFVASALLARNRPGTRMALLAAAGLGAAFVLDWGSVGVRVVSIRLVLHRFALVGVFGLFTLGVAEGDRTLAGSGVALWLVVLAATLFGLV</sequence>
<reference evidence="4 5" key="1">
    <citation type="submission" date="2016-10" db="EMBL/GenBank/DDBJ databases">
        <authorList>
            <person name="de Groot N.N."/>
        </authorList>
    </citation>
    <scope>NUCLEOTIDE SEQUENCE [LARGE SCALE GENOMIC DNA]</scope>
    <source>
        <strain evidence="4 5">CGMCC 1.10331</strain>
    </source>
</reference>
<protein>
    <submittedName>
        <fullName evidence="4">Uncharacterized protein</fullName>
    </submittedName>
</protein>
<feature type="transmembrane region" description="Helical" evidence="2">
    <location>
        <begin position="382"/>
        <end position="400"/>
    </location>
</feature>
<keyword evidence="5" id="KW-1185">Reference proteome</keyword>
<dbReference type="KEGG" id="hlm:DV707_14420"/>
<feature type="region of interest" description="Disordered" evidence="1">
    <location>
        <begin position="112"/>
        <end position="152"/>
    </location>
</feature>
<evidence type="ECO:0000256" key="2">
    <source>
        <dbReference type="SAM" id="Phobius"/>
    </source>
</evidence>
<gene>
    <name evidence="3" type="ORF">DV707_14420</name>
    <name evidence="4" type="ORF">SAMN04488133_3536</name>
</gene>
<evidence type="ECO:0000313" key="5">
    <source>
        <dbReference type="Proteomes" id="UP000236740"/>
    </source>
</evidence>
<dbReference type="OrthoDB" id="343201at2157"/>
<organism evidence="4 5">
    <name type="scientific">Halobellus limi</name>
    <dbReference type="NCBI Taxonomy" id="699433"/>
    <lineage>
        <taxon>Archaea</taxon>
        <taxon>Methanobacteriati</taxon>
        <taxon>Methanobacteriota</taxon>
        <taxon>Stenosarchaea group</taxon>
        <taxon>Halobacteria</taxon>
        <taxon>Halobacteriales</taxon>
        <taxon>Haloferacaceae</taxon>
        <taxon>Halobellus</taxon>
    </lineage>
</organism>
<dbReference type="GeneID" id="39859313"/>
<evidence type="ECO:0000256" key="1">
    <source>
        <dbReference type="SAM" id="MobiDB-lite"/>
    </source>
</evidence>
<dbReference type="AlphaFoldDB" id="A0A1H6CMW5"/>
<reference evidence="3 6" key="2">
    <citation type="journal article" date="2019" name="Nat. Commun.">
        <title>A new type of DNA phosphorothioation-based antiviral system in archaea.</title>
        <authorList>
            <person name="Xiong L."/>
            <person name="Liu S."/>
            <person name="Chen S."/>
            <person name="Xiao Y."/>
            <person name="Zhu B."/>
            <person name="Gao Y."/>
            <person name="Zhang Y."/>
            <person name="Chen B."/>
            <person name="Luo J."/>
            <person name="Deng Z."/>
            <person name="Chen X."/>
            <person name="Wang L."/>
            <person name="Chen S."/>
        </authorList>
    </citation>
    <scope>NUCLEOTIDE SEQUENCE [LARGE SCALE GENOMIC DNA]</scope>
    <source>
        <strain evidence="3 6">CGMCC 1.10331</strain>
    </source>
</reference>
<feature type="transmembrane region" description="Helical" evidence="2">
    <location>
        <begin position="323"/>
        <end position="342"/>
    </location>
</feature>
<feature type="transmembrane region" description="Helical" evidence="2">
    <location>
        <begin position="293"/>
        <end position="311"/>
    </location>
</feature>
<feature type="transmembrane region" description="Helical" evidence="2">
    <location>
        <begin position="412"/>
        <end position="429"/>
    </location>
</feature>